<dbReference type="Proteomes" id="UP000053477">
    <property type="component" value="Unassembled WGS sequence"/>
</dbReference>
<gene>
    <name evidence="2" type="ORF">SCHPADRAFT_621628</name>
</gene>
<accession>A0A0H2R8C2</accession>
<dbReference type="EMBL" id="KQ086106">
    <property type="protein sequence ID" value="KLO08095.1"/>
    <property type="molecule type" value="Genomic_DNA"/>
</dbReference>
<dbReference type="AlphaFoldDB" id="A0A0H2R8C2"/>
<evidence type="ECO:0000313" key="2">
    <source>
        <dbReference type="EMBL" id="KLO08095.1"/>
    </source>
</evidence>
<proteinExistence type="predicted"/>
<sequence>MTSSICKRDEIPALSTRSRFEGSDPPTTSVRTRHRTVKQRHLFIISSSQSSEDHLNVTHISDRIFYATPFPSSPSGLPSSADRRKSIVHLDSHALNSTSLTIWYPNQDSSLNSSIHISFFSLGWCLQPWRQGVERVRSVASFPREVNLSLVVGSLRKAGMLEMDRSTSSRMEWKWNVYGRSTEAPSTCQTSSTPSCAAGTLLERCSSRSSADAQHHVHMEPRFI</sequence>
<evidence type="ECO:0000313" key="3">
    <source>
        <dbReference type="Proteomes" id="UP000053477"/>
    </source>
</evidence>
<feature type="region of interest" description="Disordered" evidence="1">
    <location>
        <begin position="14"/>
        <end position="33"/>
    </location>
</feature>
<name>A0A0H2R8C2_9AGAM</name>
<reference evidence="2 3" key="1">
    <citation type="submission" date="2015-04" db="EMBL/GenBank/DDBJ databases">
        <title>Complete genome sequence of Schizopora paradoxa KUC8140, a cosmopolitan wood degrader in East Asia.</title>
        <authorList>
            <consortium name="DOE Joint Genome Institute"/>
            <person name="Min B."/>
            <person name="Park H."/>
            <person name="Jang Y."/>
            <person name="Kim J.-J."/>
            <person name="Kim K.H."/>
            <person name="Pangilinan J."/>
            <person name="Lipzen A."/>
            <person name="Riley R."/>
            <person name="Grigoriev I.V."/>
            <person name="Spatafora J.W."/>
            <person name="Choi I.-G."/>
        </authorList>
    </citation>
    <scope>NUCLEOTIDE SEQUENCE [LARGE SCALE GENOMIC DNA]</scope>
    <source>
        <strain evidence="2 3">KUC8140</strain>
    </source>
</reference>
<protein>
    <submittedName>
        <fullName evidence="2">Uncharacterized protein</fullName>
    </submittedName>
</protein>
<evidence type="ECO:0000256" key="1">
    <source>
        <dbReference type="SAM" id="MobiDB-lite"/>
    </source>
</evidence>
<keyword evidence="3" id="KW-1185">Reference proteome</keyword>
<dbReference type="InParanoid" id="A0A0H2R8C2"/>
<organism evidence="2 3">
    <name type="scientific">Schizopora paradoxa</name>
    <dbReference type="NCBI Taxonomy" id="27342"/>
    <lineage>
        <taxon>Eukaryota</taxon>
        <taxon>Fungi</taxon>
        <taxon>Dikarya</taxon>
        <taxon>Basidiomycota</taxon>
        <taxon>Agaricomycotina</taxon>
        <taxon>Agaricomycetes</taxon>
        <taxon>Hymenochaetales</taxon>
        <taxon>Schizoporaceae</taxon>
        <taxon>Schizopora</taxon>
    </lineage>
</organism>